<keyword evidence="6" id="KW-0812">Transmembrane</keyword>
<evidence type="ECO:0000256" key="8">
    <source>
        <dbReference type="ARBA" id="ARBA00022989"/>
    </source>
</evidence>
<dbReference type="InterPro" id="IPR002401">
    <property type="entry name" value="Cyt_P450_E_grp-I"/>
</dbReference>
<proteinExistence type="inferred from homology"/>
<feature type="chain" id="PRO_5013231685" evidence="15">
    <location>
        <begin position="25"/>
        <end position="504"/>
    </location>
</feature>
<evidence type="ECO:0000256" key="6">
    <source>
        <dbReference type="ARBA" id="ARBA00022692"/>
    </source>
</evidence>
<comment type="similarity">
    <text evidence="4 14">Belongs to the cytochrome P450 family.</text>
</comment>
<dbReference type="EMBL" id="KZ084135">
    <property type="protein sequence ID" value="OSC98711.1"/>
    <property type="molecule type" value="Genomic_DNA"/>
</dbReference>
<sequence>MFTLFTALSSVLLVALLVRRFRRRAPLPPGPRGWPIIGNALQIPGTRQHIVFAEWARQWGNIISVSLFGRPMIILNSAAHAIEVLEKKSSISSSRYSTVVAGDMIGWSSGMVFAPYGPRLREMRKLLAHVLATRQSVSRFHPLVEKETRRFVQQLQHRSGFLVHDLRRLAGSIVIMMTYGYEVEENEDPLIKAVDQVLDEYAHSAAPGAYLADTFPILRLIPAWVPGTQWKRRVAQERKHLSDVLDEPFEWVKRNMSAGTAPPSFTSVLLEDNSSDEKEELIKLTAASLYGDTTVSALASFFLAMICFDEVQRKAQAEIDAVVGNDRLPTIQDRDQMPYMKALVLEVLRWLPIGPIGVAHQLIEDDIYEGYLFPKGALVVANLWEILHDPQTYPEPMVFNPDRFIAAQDKVAERDPRDFCFGFGRRKCPGNIFAEASIFSVCSTVLAVYNLSKATKDGKLVEPLIDCTGALISHPLPFDLSVAVRSEKAQSLLDTMTDGLRASG</sequence>
<keyword evidence="12" id="KW-0472">Membrane</keyword>
<evidence type="ECO:0000256" key="10">
    <source>
        <dbReference type="ARBA" id="ARBA00023004"/>
    </source>
</evidence>
<keyword evidence="8" id="KW-1133">Transmembrane helix</keyword>
<evidence type="ECO:0000313" key="16">
    <source>
        <dbReference type="EMBL" id="OSC98711.1"/>
    </source>
</evidence>
<dbReference type="GO" id="GO:0005506">
    <property type="term" value="F:iron ion binding"/>
    <property type="evidence" value="ECO:0007669"/>
    <property type="project" value="InterPro"/>
</dbReference>
<evidence type="ECO:0000256" key="12">
    <source>
        <dbReference type="ARBA" id="ARBA00023136"/>
    </source>
</evidence>
<evidence type="ECO:0000256" key="7">
    <source>
        <dbReference type="ARBA" id="ARBA00022723"/>
    </source>
</evidence>
<dbReference type="CDD" id="cd11065">
    <property type="entry name" value="CYP64-like"/>
    <property type="match status" value="1"/>
</dbReference>
<dbReference type="PANTHER" id="PTHR46300:SF7">
    <property type="entry name" value="P450, PUTATIVE (EUROFUNG)-RELATED"/>
    <property type="match status" value="1"/>
</dbReference>
<dbReference type="InterPro" id="IPR017972">
    <property type="entry name" value="Cyt_P450_CS"/>
</dbReference>
<reference evidence="16 17" key="1">
    <citation type="journal article" date="2015" name="Biotechnol. Biofuels">
        <title>Enhanced degradation of softwood versus hardwood by the white-rot fungus Pycnoporus coccineus.</title>
        <authorList>
            <person name="Couturier M."/>
            <person name="Navarro D."/>
            <person name="Chevret D."/>
            <person name="Henrissat B."/>
            <person name="Piumi F."/>
            <person name="Ruiz-Duenas F.J."/>
            <person name="Martinez A.T."/>
            <person name="Grigoriev I.V."/>
            <person name="Riley R."/>
            <person name="Lipzen A."/>
            <person name="Berrin J.G."/>
            <person name="Master E.R."/>
            <person name="Rosso M.N."/>
        </authorList>
    </citation>
    <scope>NUCLEOTIDE SEQUENCE [LARGE SCALE GENOMIC DNA]</scope>
    <source>
        <strain evidence="16 17">BRFM310</strain>
    </source>
</reference>
<evidence type="ECO:0000256" key="9">
    <source>
        <dbReference type="ARBA" id="ARBA00023002"/>
    </source>
</evidence>
<comment type="pathway">
    <text evidence="3">Secondary metabolite biosynthesis.</text>
</comment>
<evidence type="ECO:0000313" key="17">
    <source>
        <dbReference type="Proteomes" id="UP000193067"/>
    </source>
</evidence>
<evidence type="ECO:0000256" key="14">
    <source>
        <dbReference type="RuleBase" id="RU000461"/>
    </source>
</evidence>
<dbReference type="PRINTS" id="PR00463">
    <property type="entry name" value="EP450I"/>
</dbReference>
<evidence type="ECO:0000256" key="2">
    <source>
        <dbReference type="ARBA" id="ARBA00004167"/>
    </source>
</evidence>
<name>A0A1Y2IFN2_TRAC3</name>
<dbReference type="Proteomes" id="UP000193067">
    <property type="component" value="Unassembled WGS sequence"/>
</dbReference>
<evidence type="ECO:0000256" key="15">
    <source>
        <dbReference type="SAM" id="SignalP"/>
    </source>
</evidence>
<dbReference type="SUPFAM" id="SSF48264">
    <property type="entry name" value="Cytochrome P450"/>
    <property type="match status" value="1"/>
</dbReference>
<evidence type="ECO:0000256" key="5">
    <source>
        <dbReference type="ARBA" id="ARBA00022617"/>
    </source>
</evidence>
<evidence type="ECO:0000256" key="3">
    <source>
        <dbReference type="ARBA" id="ARBA00005179"/>
    </source>
</evidence>
<dbReference type="GO" id="GO:0016020">
    <property type="term" value="C:membrane"/>
    <property type="evidence" value="ECO:0007669"/>
    <property type="project" value="UniProtKB-SubCell"/>
</dbReference>
<dbReference type="InterPro" id="IPR050364">
    <property type="entry name" value="Cytochrome_P450_fung"/>
</dbReference>
<evidence type="ECO:0000256" key="1">
    <source>
        <dbReference type="ARBA" id="ARBA00001971"/>
    </source>
</evidence>
<keyword evidence="17" id="KW-1185">Reference proteome</keyword>
<dbReference type="STRING" id="1353009.A0A1Y2IFN2"/>
<dbReference type="GO" id="GO:0020037">
    <property type="term" value="F:heme binding"/>
    <property type="evidence" value="ECO:0007669"/>
    <property type="project" value="InterPro"/>
</dbReference>
<dbReference type="Gene3D" id="1.10.630.10">
    <property type="entry name" value="Cytochrome P450"/>
    <property type="match status" value="1"/>
</dbReference>
<accession>A0A1Y2IFN2</accession>
<dbReference type="AlphaFoldDB" id="A0A1Y2IFN2"/>
<dbReference type="InterPro" id="IPR001128">
    <property type="entry name" value="Cyt_P450"/>
</dbReference>
<protein>
    <submittedName>
        <fullName evidence="16">Cytochrome P450</fullName>
    </submittedName>
</protein>
<dbReference type="GO" id="GO:0016705">
    <property type="term" value="F:oxidoreductase activity, acting on paired donors, with incorporation or reduction of molecular oxygen"/>
    <property type="evidence" value="ECO:0007669"/>
    <property type="project" value="InterPro"/>
</dbReference>
<feature type="signal peptide" evidence="15">
    <location>
        <begin position="1"/>
        <end position="24"/>
    </location>
</feature>
<keyword evidence="10 13" id="KW-0408">Iron</keyword>
<dbReference type="GO" id="GO:0004497">
    <property type="term" value="F:monooxygenase activity"/>
    <property type="evidence" value="ECO:0007669"/>
    <property type="project" value="UniProtKB-KW"/>
</dbReference>
<dbReference type="OrthoDB" id="2789670at2759"/>
<dbReference type="PANTHER" id="PTHR46300">
    <property type="entry name" value="P450, PUTATIVE (EUROFUNG)-RELATED-RELATED"/>
    <property type="match status" value="1"/>
</dbReference>
<dbReference type="PROSITE" id="PS00086">
    <property type="entry name" value="CYTOCHROME_P450"/>
    <property type="match status" value="1"/>
</dbReference>
<keyword evidence="11 14" id="KW-0503">Monooxygenase</keyword>
<gene>
    <name evidence="16" type="ORF">PYCCODRAFT_1447291</name>
</gene>
<organism evidence="16 17">
    <name type="scientific">Trametes coccinea (strain BRFM310)</name>
    <name type="common">Pycnoporus coccineus</name>
    <dbReference type="NCBI Taxonomy" id="1353009"/>
    <lineage>
        <taxon>Eukaryota</taxon>
        <taxon>Fungi</taxon>
        <taxon>Dikarya</taxon>
        <taxon>Basidiomycota</taxon>
        <taxon>Agaricomycotina</taxon>
        <taxon>Agaricomycetes</taxon>
        <taxon>Polyporales</taxon>
        <taxon>Polyporaceae</taxon>
        <taxon>Trametes</taxon>
    </lineage>
</organism>
<comment type="cofactor">
    <cofactor evidence="1 13">
        <name>heme</name>
        <dbReference type="ChEBI" id="CHEBI:30413"/>
    </cofactor>
</comment>
<keyword evidence="9 14" id="KW-0560">Oxidoreductase</keyword>
<evidence type="ECO:0000256" key="11">
    <source>
        <dbReference type="ARBA" id="ARBA00023033"/>
    </source>
</evidence>
<evidence type="ECO:0000256" key="13">
    <source>
        <dbReference type="PIRSR" id="PIRSR602401-1"/>
    </source>
</evidence>
<dbReference type="InterPro" id="IPR036396">
    <property type="entry name" value="Cyt_P450_sf"/>
</dbReference>
<comment type="subcellular location">
    <subcellularLocation>
        <location evidence="2">Membrane</location>
        <topology evidence="2">Single-pass membrane protein</topology>
    </subcellularLocation>
</comment>
<evidence type="ECO:0000256" key="4">
    <source>
        <dbReference type="ARBA" id="ARBA00010617"/>
    </source>
</evidence>
<feature type="binding site" description="axial binding residue" evidence="13">
    <location>
        <position position="428"/>
    </location>
    <ligand>
        <name>heme</name>
        <dbReference type="ChEBI" id="CHEBI:30413"/>
    </ligand>
    <ligandPart>
        <name>Fe</name>
        <dbReference type="ChEBI" id="CHEBI:18248"/>
    </ligandPart>
</feature>
<keyword evidence="15" id="KW-0732">Signal</keyword>
<dbReference type="Pfam" id="PF00067">
    <property type="entry name" value="p450"/>
    <property type="match status" value="1"/>
</dbReference>
<keyword evidence="5 13" id="KW-0349">Heme</keyword>
<keyword evidence="7 13" id="KW-0479">Metal-binding</keyword>